<keyword evidence="1" id="KW-0732">Signal</keyword>
<proteinExistence type="predicted"/>
<sequence>MRIARLALPAFLSLPMLGLAPAQAAALVPHRAVYDLALEQAFDRSGITGISGRMVYEFNGSACDGYTVTFRFVTQIETADSARMTDQQTTTYEDGDGESFSFVTRSFIDEALQKELKGTARLSAGGNPAATVVSIEKPETQELQLEATQFPTQHLLELIRKAEEGDSFYETTLFDGSEDANKVMTTTVIIGKEAPVPANDPEAEAIAPLSDDAFWPVDIAYFDMESDEGEELPTYRISFKLHENGVTRDLVMDYGDFSMTGRLVDLSLFDAPENCAE</sequence>
<dbReference type="Pfam" id="PF08904">
    <property type="entry name" value="EipB_like"/>
    <property type="match status" value="1"/>
</dbReference>
<dbReference type="OrthoDB" id="9815514at2"/>
<reference evidence="2 3" key="2">
    <citation type="submission" date="2019-09" db="EMBL/GenBank/DDBJ databases">
        <title>Mesorhizobium sp. MaA-C15 isolated from Microcystis aeruginosa.</title>
        <authorList>
            <person name="Jeong S.E."/>
            <person name="Jin H.M."/>
            <person name="Jeon C.O."/>
        </authorList>
    </citation>
    <scope>NUCLEOTIDE SEQUENCE [LARGE SCALE GENOMIC DNA]</scope>
    <source>
        <strain evidence="2 3">MaA-C15</strain>
    </source>
</reference>
<evidence type="ECO:0000313" key="2">
    <source>
        <dbReference type="EMBL" id="TYR33801.1"/>
    </source>
</evidence>
<feature type="signal peptide" evidence="1">
    <location>
        <begin position="1"/>
        <end position="24"/>
    </location>
</feature>
<keyword evidence="3" id="KW-1185">Reference proteome</keyword>
<dbReference type="InterPro" id="IPR015000">
    <property type="entry name" value="EipB-like"/>
</dbReference>
<dbReference type="RefSeq" id="WP_148914009.1">
    <property type="nucleotide sequence ID" value="NZ_VSZS01000058.1"/>
</dbReference>
<evidence type="ECO:0000256" key="1">
    <source>
        <dbReference type="SAM" id="SignalP"/>
    </source>
</evidence>
<dbReference type="EMBL" id="VSZS01000058">
    <property type="protein sequence ID" value="TYR33801.1"/>
    <property type="molecule type" value="Genomic_DNA"/>
</dbReference>
<evidence type="ECO:0000313" key="3">
    <source>
        <dbReference type="Proteomes" id="UP000323258"/>
    </source>
</evidence>
<organism evidence="2 3">
    <name type="scientific">Neoaquamicrobium microcysteis</name>
    <dbReference type="NCBI Taxonomy" id="2682781"/>
    <lineage>
        <taxon>Bacteria</taxon>
        <taxon>Pseudomonadati</taxon>
        <taxon>Pseudomonadota</taxon>
        <taxon>Alphaproteobacteria</taxon>
        <taxon>Hyphomicrobiales</taxon>
        <taxon>Phyllobacteriaceae</taxon>
        <taxon>Neoaquamicrobium</taxon>
    </lineage>
</organism>
<accession>A0A5D4GY63</accession>
<protein>
    <submittedName>
        <fullName evidence="2">Cell envelope integrity EipB family protein</fullName>
    </submittedName>
</protein>
<comment type="caution">
    <text evidence="2">The sequence shown here is derived from an EMBL/GenBank/DDBJ whole genome shotgun (WGS) entry which is preliminary data.</text>
</comment>
<gene>
    <name evidence="2" type="ORF">FY036_07070</name>
</gene>
<reference evidence="2 3" key="1">
    <citation type="submission" date="2019-08" db="EMBL/GenBank/DDBJ databases">
        <authorList>
            <person name="Seo Y.L."/>
        </authorList>
    </citation>
    <scope>NUCLEOTIDE SEQUENCE [LARGE SCALE GENOMIC DNA]</scope>
    <source>
        <strain evidence="2 3">MaA-C15</strain>
    </source>
</reference>
<name>A0A5D4GY63_9HYPH</name>
<dbReference type="Proteomes" id="UP000323258">
    <property type="component" value="Unassembled WGS sequence"/>
</dbReference>
<feature type="chain" id="PRO_5022697009" evidence="1">
    <location>
        <begin position="25"/>
        <end position="277"/>
    </location>
</feature>
<dbReference type="AlphaFoldDB" id="A0A5D4GY63"/>